<dbReference type="AlphaFoldDB" id="A0A0X8JPI2"/>
<keyword evidence="15" id="KW-1185">Reference proteome</keyword>
<reference evidence="15" key="1">
    <citation type="submission" date="2016-02" db="EMBL/GenBank/DDBJ databases">
        <authorList>
            <person name="Holder M.E."/>
            <person name="Ajami N.J."/>
            <person name="Petrosino J.F."/>
        </authorList>
    </citation>
    <scope>NUCLEOTIDE SEQUENCE [LARGE SCALE GENOMIC DNA]</scope>
    <source>
        <strain evidence="15">DSM 12838</strain>
    </source>
</reference>
<feature type="domain" description="TonB-dependent receptor plug" evidence="13">
    <location>
        <begin position="64"/>
        <end position="175"/>
    </location>
</feature>
<keyword evidence="6 11" id="KW-0798">TonB box</keyword>
<dbReference type="GO" id="GO:0044718">
    <property type="term" value="P:siderophore transmembrane transport"/>
    <property type="evidence" value="ECO:0007669"/>
    <property type="project" value="TreeGrafter"/>
</dbReference>
<dbReference type="OrthoDB" id="9800913at2"/>
<keyword evidence="2 10" id="KW-0813">Transport</keyword>
<dbReference type="KEGG" id="doa:AXF15_05200"/>
<protein>
    <recommendedName>
        <fullName evidence="16">TonB-dependent receptor</fullName>
    </recommendedName>
</protein>
<keyword evidence="5" id="KW-0732">Signal</keyword>
<keyword evidence="9 10" id="KW-0998">Cell outer membrane</keyword>
<dbReference type="Gene3D" id="2.170.130.10">
    <property type="entry name" value="TonB-dependent receptor, plug domain"/>
    <property type="match status" value="1"/>
</dbReference>
<dbReference type="InterPro" id="IPR036942">
    <property type="entry name" value="Beta-barrel_TonB_sf"/>
</dbReference>
<dbReference type="PANTHER" id="PTHR30069">
    <property type="entry name" value="TONB-DEPENDENT OUTER MEMBRANE RECEPTOR"/>
    <property type="match status" value="1"/>
</dbReference>
<keyword evidence="4 10" id="KW-0812">Transmembrane</keyword>
<evidence type="ECO:0000259" key="13">
    <source>
        <dbReference type="Pfam" id="PF07715"/>
    </source>
</evidence>
<dbReference type="Pfam" id="PF00593">
    <property type="entry name" value="TonB_dep_Rec_b-barrel"/>
    <property type="match status" value="1"/>
</dbReference>
<dbReference type="PANTHER" id="PTHR30069:SF29">
    <property type="entry name" value="HEMOGLOBIN AND HEMOGLOBIN-HAPTOGLOBIN-BINDING PROTEIN 1-RELATED"/>
    <property type="match status" value="1"/>
</dbReference>
<dbReference type="InterPro" id="IPR012910">
    <property type="entry name" value="Plug_dom"/>
</dbReference>
<keyword evidence="7 10" id="KW-0472">Membrane</keyword>
<evidence type="ECO:0000259" key="12">
    <source>
        <dbReference type="Pfam" id="PF00593"/>
    </source>
</evidence>
<keyword evidence="3 10" id="KW-1134">Transmembrane beta strand</keyword>
<evidence type="ECO:0000256" key="6">
    <source>
        <dbReference type="ARBA" id="ARBA00023077"/>
    </source>
</evidence>
<feature type="domain" description="TonB-dependent receptor-like beta-barrel" evidence="12">
    <location>
        <begin position="248"/>
        <end position="655"/>
    </location>
</feature>
<dbReference type="InterPro" id="IPR039426">
    <property type="entry name" value="TonB-dep_rcpt-like"/>
</dbReference>
<dbReference type="GO" id="GO:0015344">
    <property type="term" value="F:siderophore uptake transmembrane transporter activity"/>
    <property type="evidence" value="ECO:0007669"/>
    <property type="project" value="TreeGrafter"/>
</dbReference>
<evidence type="ECO:0000256" key="10">
    <source>
        <dbReference type="PROSITE-ProRule" id="PRU01360"/>
    </source>
</evidence>
<sequence length="687" mass="77201">MSVSREFFTPRRLAPIQSFLGFFFLACLVCCAPLETRAGQYMEMCLEDLMGLTVTSMSKRVQVLQETAAAVHIITEDDLRRTGATSIPEALRLVPGFMVGQHSTHIWSVSARGRAFNPTFDNKLLVMVDGRSVYSPVFSGVFWDAFDLVLEDVDRIEVIRGPGSSVWGSNAVNGIVNIITKSAAETQGFMASALYGNVEEGTATLRYGDAFSPENTWRIFAKYRNLDGLHDMDGEKTHDEQHNLRAGFRTDLSPDRDSSLTFLGDLTLGWTKNLFLYPDIAESMVFEHKASSDIADLNMRGRYSRTLGADSSISIQAFLSRFSLETSDLYDLTVNMADLDFQHQFPLLPGHTAQWGAGIRRIGAHTETGLRAMEFDRKRRTEILLSAFVQDEITFDEGRWVFTLGSKFEHNRQTGLEILPSARLLWHATENHAFWTAASRSVRIPSLAEQDASYHVDIQNTPMGLPLRRTVRGNRDVGSEKILICELGHRFTPSTRFFVDTALFATWGDNLFSESFDPDGAYLRLPPASPAPHLQLDSTAGNDMYGTTHGLEISASWTPRSWWRLRGWYAYFEDSCRFRGEGIDAFASSYGRISPRHQLFFRSSMDLPHNIEADIMVRYVSELPGLDIPDYATFDARLGWRPTENIEISLTGKNLATPRHRETSTGLIFGDAAGVDRSGYLKLRVDF</sequence>
<evidence type="ECO:0008006" key="16">
    <source>
        <dbReference type="Google" id="ProtNLM"/>
    </source>
</evidence>
<evidence type="ECO:0000256" key="4">
    <source>
        <dbReference type="ARBA" id="ARBA00022692"/>
    </source>
</evidence>
<evidence type="ECO:0000256" key="9">
    <source>
        <dbReference type="ARBA" id="ARBA00023237"/>
    </source>
</evidence>
<dbReference type="Proteomes" id="UP000063964">
    <property type="component" value="Chromosome"/>
</dbReference>
<accession>A0A0X8JPI2</accession>
<dbReference type="PROSITE" id="PS52016">
    <property type="entry name" value="TONB_DEPENDENT_REC_3"/>
    <property type="match status" value="1"/>
</dbReference>
<dbReference type="InterPro" id="IPR037066">
    <property type="entry name" value="Plug_dom_sf"/>
</dbReference>
<dbReference type="PROSITE" id="PS51257">
    <property type="entry name" value="PROKAR_LIPOPROTEIN"/>
    <property type="match status" value="1"/>
</dbReference>
<comment type="subcellular location">
    <subcellularLocation>
        <location evidence="1 10">Cell outer membrane</location>
        <topology evidence="1 10">Multi-pass membrane protein</topology>
    </subcellularLocation>
</comment>
<evidence type="ECO:0000313" key="14">
    <source>
        <dbReference type="EMBL" id="AMD92567.1"/>
    </source>
</evidence>
<dbReference type="EMBL" id="CP014230">
    <property type="protein sequence ID" value="AMD92567.1"/>
    <property type="molecule type" value="Genomic_DNA"/>
</dbReference>
<evidence type="ECO:0000256" key="5">
    <source>
        <dbReference type="ARBA" id="ARBA00022729"/>
    </source>
</evidence>
<evidence type="ECO:0000256" key="7">
    <source>
        <dbReference type="ARBA" id="ARBA00023136"/>
    </source>
</evidence>
<dbReference type="GO" id="GO:0009279">
    <property type="term" value="C:cell outer membrane"/>
    <property type="evidence" value="ECO:0007669"/>
    <property type="project" value="UniProtKB-SubCell"/>
</dbReference>
<gene>
    <name evidence="14" type="ORF">AXF15_05200</name>
</gene>
<evidence type="ECO:0000256" key="1">
    <source>
        <dbReference type="ARBA" id="ARBA00004571"/>
    </source>
</evidence>
<dbReference type="Gene3D" id="2.40.170.20">
    <property type="entry name" value="TonB-dependent receptor, beta-barrel domain"/>
    <property type="match status" value="1"/>
</dbReference>
<evidence type="ECO:0000256" key="2">
    <source>
        <dbReference type="ARBA" id="ARBA00022448"/>
    </source>
</evidence>
<evidence type="ECO:0000256" key="8">
    <source>
        <dbReference type="ARBA" id="ARBA00023170"/>
    </source>
</evidence>
<evidence type="ECO:0000256" key="3">
    <source>
        <dbReference type="ARBA" id="ARBA00022452"/>
    </source>
</evidence>
<keyword evidence="8" id="KW-0675">Receptor</keyword>
<name>A0A0X8JPI2_9BACT</name>
<proteinExistence type="inferred from homology"/>
<organism evidence="14 15">
    <name type="scientific">Desulfomicrobium orale DSM 12838</name>
    <dbReference type="NCBI Taxonomy" id="888061"/>
    <lineage>
        <taxon>Bacteria</taxon>
        <taxon>Pseudomonadati</taxon>
        <taxon>Thermodesulfobacteriota</taxon>
        <taxon>Desulfovibrionia</taxon>
        <taxon>Desulfovibrionales</taxon>
        <taxon>Desulfomicrobiaceae</taxon>
        <taxon>Desulfomicrobium</taxon>
    </lineage>
</organism>
<comment type="similarity">
    <text evidence="10 11">Belongs to the TonB-dependent receptor family.</text>
</comment>
<dbReference type="Pfam" id="PF07715">
    <property type="entry name" value="Plug"/>
    <property type="match status" value="1"/>
</dbReference>
<dbReference type="SUPFAM" id="SSF56935">
    <property type="entry name" value="Porins"/>
    <property type="match status" value="1"/>
</dbReference>
<evidence type="ECO:0000256" key="11">
    <source>
        <dbReference type="RuleBase" id="RU003357"/>
    </source>
</evidence>
<dbReference type="InterPro" id="IPR000531">
    <property type="entry name" value="Beta-barrel_TonB"/>
</dbReference>
<evidence type="ECO:0000313" key="15">
    <source>
        <dbReference type="Proteomes" id="UP000063964"/>
    </source>
</evidence>
<dbReference type="STRING" id="888061.AXF15_05200"/>